<dbReference type="Proteomes" id="UP000236286">
    <property type="component" value="Unassembled WGS sequence"/>
</dbReference>
<dbReference type="GO" id="GO:0046872">
    <property type="term" value="F:metal ion binding"/>
    <property type="evidence" value="ECO:0007669"/>
    <property type="project" value="UniProtKB-KW"/>
</dbReference>
<dbReference type="GO" id="GO:0016787">
    <property type="term" value="F:hydrolase activity"/>
    <property type="evidence" value="ECO:0007669"/>
    <property type="project" value="UniProtKB-KW"/>
</dbReference>
<reference evidence="6 7" key="1">
    <citation type="submission" date="2017-10" db="EMBL/GenBank/DDBJ databases">
        <title>Genome announcement of Methylocella silvestris TVC from permafrost.</title>
        <authorList>
            <person name="Wang J."/>
            <person name="Geng K."/>
            <person name="Ul-Haque F."/>
            <person name="Crombie A.T."/>
            <person name="Street L.E."/>
            <person name="Wookey P.A."/>
            <person name="Murrell J.C."/>
            <person name="Pratscher J."/>
        </authorList>
    </citation>
    <scope>NUCLEOTIDE SEQUENCE [LARGE SCALE GENOMIC DNA]</scope>
    <source>
        <strain evidence="6 7">TVC</strain>
    </source>
</reference>
<comment type="caution">
    <text evidence="6">The sequence shown here is derived from an EMBL/GenBank/DDBJ whole genome shotgun (WGS) entry which is preliminary data.</text>
</comment>
<dbReference type="OrthoDB" id="651281at2"/>
<dbReference type="InterPro" id="IPR004843">
    <property type="entry name" value="Calcineurin-like_PHP"/>
</dbReference>
<keyword evidence="2" id="KW-0378">Hydrolase</keyword>
<sequence length="278" mass="30043">MTGPVTIRLVHLSDPHFGCENGEAVEAAAAAATALRPDLTIISGDLTAEGRSREFSAAREWLARLPQPQIVTPGNHDTPVWNLAQRLFRPFGRYRDFVGQSATNGYFPGLTVRSLNTARGVQPRFDWSKGSIDLAAVKKAAEEMAIASKALKVFVCHHPLIEMSNAAVSGGVHRGLAAARLLAEQNIDLILSGHVHNPFALALPWGDGMTYAVGAGTLSQRTRGTPACFLTIEASLETITVAVQEWTGAGFEQGLVWALPRRRLEDCRSKEEASLPLR</sequence>
<evidence type="ECO:0000313" key="7">
    <source>
        <dbReference type="Proteomes" id="UP000236286"/>
    </source>
</evidence>
<evidence type="ECO:0000256" key="2">
    <source>
        <dbReference type="ARBA" id="ARBA00022801"/>
    </source>
</evidence>
<organism evidence="6 7">
    <name type="scientific">Methylocella silvestris</name>
    <dbReference type="NCBI Taxonomy" id="199596"/>
    <lineage>
        <taxon>Bacteria</taxon>
        <taxon>Pseudomonadati</taxon>
        <taxon>Pseudomonadota</taxon>
        <taxon>Alphaproteobacteria</taxon>
        <taxon>Hyphomicrobiales</taxon>
        <taxon>Beijerinckiaceae</taxon>
        <taxon>Methylocella</taxon>
    </lineage>
</organism>
<gene>
    <name evidence="6" type="ORF">CR492_11560</name>
</gene>
<dbReference type="AlphaFoldDB" id="A0A2J7TG66"/>
<dbReference type="Pfam" id="PF00149">
    <property type="entry name" value="Metallophos"/>
    <property type="match status" value="1"/>
</dbReference>
<comment type="similarity">
    <text evidence="4">Belongs to the cyclic nucleotide phosphodiesterase class-III family.</text>
</comment>
<name>A0A2J7TG66_METSI</name>
<dbReference type="PANTHER" id="PTHR42988">
    <property type="entry name" value="PHOSPHOHYDROLASE"/>
    <property type="match status" value="1"/>
</dbReference>
<dbReference type="Gene3D" id="3.60.21.10">
    <property type="match status" value="1"/>
</dbReference>
<dbReference type="EMBL" id="PDZR01000012">
    <property type="protein sequence ID" value="PNG25750.1"/>
    <property type="molecule type" value="Genomic_DNA"/>
</dbReference>
<evidence type="ECO:0000256" key="4">
    <source>
        <dbReference type="ARBA" id="ARBA00025742"/>
    </source>
</evidence>
<dbReference type="InterPro" id="IPR050884">
    <property type="entry name" value="CNP_phosphodiesterase-III"/>
</dbReference>
<keyword evidence="3" id="KW-0408">Iron</keyword>
<evidence type="ECO:0000259" key="5">
    <source>
        <dbReference type="Pfam" id="PF00149"/>
    </source>
</evidence>
<evidence type="ECO:0000313" key="6">
    <source>
        <dbReference type="EMBL" id="PNG25750.1"/>
    </source>
</evidence>
<dbReference type="InterPro" id="IPR029052">
    <property type="entry name" value="Metallo-depent_PP-like"/>
</dbReference>
<accession>A0A2J7TG66</accession>
<dbReference type="PANTHER" id="PTHR42988:SF2">
    <property type="entry name" value="CYCLIC NUCLEOTIDE PHOSPHODIESTERASE CBUA0032-RELATED"/>
    <property type="match status" value="1"/>
</dbReference>
<proteinExistence type="inferred from homology"/>
<feature type="domain" description="Calcineurin-like phosphoesterase" evidence="5">
    <location>
        <begin position="7"/>
        <end position="198"/>
    </location>
</feature>
<keyword evidence="1" id="KW-0479">Metal-binding</keyword>
<evidence type="ECO:0000256" key="1">
    <source>
        <dbReference type="ARBA" id="ARBA00022723"/>
    </source>
</evidence>
<evidence type="ECO:0000256" key="3">
    <source>
        <dbReference type="ARBA" id="ARBA00023004"/>
    </source>
</evidence>
<dbReference type="SUPFAM" id="SSF56300">
    <property type="entry name" value="Metallo-dependent phosphatases"/>
    <property type="match status" value="1"/>
</dbReference>
<protein>
    <recommendedName>
        <fullName evidence="5">Calcineurin-like phosphoesterase domain-containing protein</fullName>
    </recommendedName>
</protein>